<dbReference type="Proteomes" id="UP001152797">
    <property type="component" value="Unassembled WGS sequence"/>
</dbReference>
<dbReference type="EMBL" id="CAMXCT030001138">
    <property type="protein sequence ID" value="CAL4774479.1"/>
    <property type="molecule type" value="Genomic_DNA"/>
</dbReference>
<reference evidence="3" key="2">
    <citation type="submission" date="2024-04" db="EMBL/GenBank/DDBJ databases">
        <authorList>
            <person name="Chen Y."/>
            <person name="Shah S."/>
            <person name="Dougan E. K."/>
            <person name="Thang M."/>
            <person name="Chan C."/>
        </authorList>
    </citation>
    <scope>NUCLEOTIDE SEQUENCE [LARGE SCALE GENOMIC DNA]</scope>
</reference>
<evidence type="ECO:0000313" key="5">
    <source>
        <dbReference type="Proteomes" id="UP001152797"/>
    </source>
</evidence>
<keyword evidence="1" id="KW-0732">Signal</keyword>
<sequence length="700" mass="77924">MALRSLRLAALTLHLTLALDPFYLSPEQIAQLQGAAISMSVPGMAEGCTGLNQDPTDVEMDFAANAYWKYFTYDTYDPRTWVTLGDLETCLRSVPGGDVNEWVGAPDLWEAMTLIFKQLGDTAQPNHWWKQSWFEHNPVKNSDTVLGSAPGATAPISSMSTEAWEQQPCNAFSNAAFFEISLQACKTASTQHFGDFSGTWPWKNEIIAAGALMAYGSFAMHGNPSSGNWHEASGSIHKNVSRDLPYDTSMMDRVSMDVLFFVFFQAIVRAVARDPTDTEALKPVLGLLKSDDLAPLGCDNMYCDARDSIHLYQKTLAGPTSEWYKIDDMRYGIPNYELSSVGLVLVAIRAIMSDDLFGSAGMSAYTGVCSALVLSLMPNKDEAVWAEANYCKPGTDWYNSMKDLKWRVVKDIAKSLATLVTILESLIEGMFWQETLVGPTGYLDPYLKGVVNVSACWRQTHGNWHRVAAQMMKELMEFITTDVYTTSVTQISEAQKQQAWSSLNLVVAEFKIFVNALKTMKAANEVNLCRVFKLAKEVAASGKPLNYTVLPMMDADGINWLMAKEMTARDPILNLDLNINEAVKDPTGGCNYNLENAVIDEISGFSKWKMEDVAVQGEYVEGNSFDETMVKFKMGLKSCPLHLKVKARGDFVKDGGKLGFICKRLVWRTTTEINIAIRLSDMTPGDDWFEHTQDVVMFKY</sequence>
<evidence type="ECO:0000256" key="1">
    <source>
        <dbReference type="SAM" id="SignalP"/>
    </source>
</evidence>
<organism evidence="2">
    <name type="scientific">Cladocopium goreaui</name>
    <dbReference type="NCBI Taxonomy" id="2562237"/>
    <lineage>
        <taxon>Eukaryota</taxon>
        <taxon>Sar</taxon>
        <taxon>Alveolata</taxon>
        <taxon>Dinophyceae</taxon>
        <taxon>Suessiales</taxon>
        <taxon>Symbiodiniaceae</taxon>
        <taxon>Cladocopium</taxon>
    </lineage>
</organism>
<accession>A0A9P1C7W6</accession>
<dbReference type="EMBL" id="CAMXCT020001138">
    <property type="protein sequence ID" value="CAL1140542.1"/>
    <property type="molecule type" value="Genomic_DNA"/>
</dbReference>
<name>A0A9P1C7W6_9DINO</name>
<keyword evidence="5" id="KW-1185">Reference proteome</keyword>
<dbReference type="AlphaFoldDB" id="A0A9P1C7W6"/>
<comment type="caution">
    <text evidence="2">The sequence shown here is derived from an EMBL/GenBank/DDBJ whole genome shotgun (WGS) entry which is preliminary data.</text>
</comment>
<proteinExistence type="predicted"/>
<feature type="chain" id="PRO_5043270166" evidence="1">
    <location>
        <begin position="19"/>
        <end position="700"/>
    </location>
</feature>
<protein>
    <submittedName>
        <fullName evidence="4">Pentatricopeptide repeat-containing protein, chloroplastic</fullName>
    </submittedName>
</protein>
<gene>
    <name evidence="2" type="ORF">C1SCF055_LOCUS14459</name>
</gene>
<evidence type="ECO:0000313" key="2">
    <source>
        <dbReference type="EMBL" id="CAI3987167.1"/>
    </source>
</evidence>
<dbReference type="EMBL" id="CAMXCT010001138">
    <property type="protein sequence ID" value="CAI3987167.1"/>
    <property type="molecule type" value="Genomic_DNA"/>
</dbReference>
<evidence type="ECO:0000313" key="4">
    <source>
        <dbReference type="EMBL" id="CAL4774479.1"/>
    </source>
</evidence>
<feature type="signal peptide" evidence="1">
    <location>
        <begin position="1"/>
        <end position="18"/>
    </location>
</feature>
<dbReference type="OrthoDB" id="438309at2759"/>
<evidence type="ECO:0000313" key="3">
    <source>
        <dbReference type="EMBL" id="CAL1140542.1"/>
    </source>
</evidence>
<reference evidence="2" key="1">
    <citation type="submission" date="2022-10" db="EMBL/GenBank/DDBJ databases">
        <authorList>
            <person name="Chen Y."/>
            <person name="Dougan E. K."/>
            <person name="Chan C."/>
            <person name="Rhodes N."/>
            <person name="Thang M."/>
        </authorList>
    </citation>
    <scope>NUCLEOTIDE SEQUENCE</scope>
</reference>